<dbReference type="KEGG" id="blr:BRLA_c023820"/>
<organism evidence="3 4">
    <name type="scientific">Brevibacillus laterosporus LMG 15441</name>
    <dbReference type="NCBI Taxonomy" id="1042163"/>
    <lineage>
        <taxon>Bacteria</taxon>
        <taxon>Bacillati</taxon>
        <taxon>Bacillota</taxon>
        <taxon>Bacilli</taxon>
        <taxon>Bacillales</taxon>
        <taxon>Paenibacillaceae</taxon>
        <taxon>Brevibacillus</taxon>
    </lineage>
</organism>
<reference evidence="3 4" key="1">
    <citation type="journal article" date="2011" name="J. Bacteriol.">
        <title>Genome sequence of Brevibacillus laterosporus LMG 15441, a pathogen of invertebrates.</title>
        <authorList>
            <person name="Djukic M."/>
            <person name="Poehlein A."/>
            <person name="Thurmer A."/>
            <person name="Daniel R."/>
        </authorList>
    </citation>
    <scope>NUCLEOTIDE SEQUENCE [LARGE SCALE GENOMIC DNA]</scope>
    <source>
        <strain evidence="3 4">LMG 15441</strain>
    </source>
</reference>
<dbReference type="Pfam" id="PF08327">
    <property type="entry name" value="AHSA1"/>
    <property type="match status" value="1"/>
</dbReference>
<dbReference type="SUPFAM" id="SSF55961">
    <property type="entry name" value="Bet v1-like"/>
    <property type="match status" value="1"/>
</dbReference>
<evidence type="ECO:0000259" key="2">
    <source>
        <dbReference type="Pfam" id="PF08327"/>
    </source>
</evidence>
<dbReference type="EMBL" id="CP007806">
    <property type="protein sequence ID" value="AIG26702.1"/>
    <property type="molecule type" value="Genomic_DNA"/>
</dbReference>
<evidence type="ECO:0000313" key="3">
    <source>
        <dbReference type="EMBL" id="AIG26702.1"/>
    </source>
</evidence>
<feature type="domain" description="Activator of Hsp90 ATPase homologue 1/2-like C-terminal" evidence="2">
    <location>
        <begin position="19"/>
        <end position="140"/>
    </location>
</feature>
<accession>A0A075R2A2</accession>
<dbReference type="Proteomes" id="UP000005850">
    <property type="component" value="Chromosome"/>
</dbReference>
<dbReference type="InterPro" id="IPR013538">
    <property type="entry name" value="ASHA1/2-like_C"/>
</dbReference>
<name>A0A075R2A2_BRELA</name>
<protein>
    <recommendedName>
        <fullName evidence="2">Activator of Hsp90 ATPase homologue 1/2-like C-terminal domain-containing protein</fullName>
    </recommendedName>
</protein>
<sequence length="142" mass="16073">MQTNQSNKIPEIRQTIVCNAPIERVWEAVATSEGIAAWFMPNDFKPIKGYEFQLNAGPFGMSPCKVMELDPPKRLSFTWGKDWTVTFELTTLEDGTTEFTLIHSGWDPDTVTEFGETHVVVRDRMANGWVGLLKALRTHVEA</sequence>
<dbReference type="RefSeq" id="WP_003337622.1">
    <property type="nucleotide sequence ID" value="NZ_CP007806.1"/>
</dbReference>
<dbReference type="Gene3D" id="3.30.530.20">
    <property type="match status" value="1"/>
</dbReference>
<gene>
    <name evidence="3" type="ORF">BRLA_c023820</name>
</gene>
<dbReference type="InterPro" id="IPR023393">
    <property type="entry name" value="START-like_dom_sf"/>
</dbReference>
<comment type="similarity">
    <text evidence="1">Belongs to the AHA1 family.</text>
</comment>
<dbReference type="AlphaFoldDB" id="A0A075R2A2"/>
<evidence type="ECO:0000256" key="1">
    <source>
        <dbReference type="ARBA" id="ARBA00006817"/>
    </source>
</evidence>
<keyword evidence="4" id="KW-1185">Reference proteome</keyword>
<dbReference type="CDD" id="cd07814">
    <property type="entry name" value="SRPBCC_CalC_Aha1-like"/>
    <property type="match status" value="1"/>
</dbReference>
<evidence type="ECO:0000313" key="4">
    <source>
        <dbReference type="Proteomes" id="UP000005850"/>
    </source>
</evidence>
<dbReference type="STRING" id="1042163.BRLA_c023820"/>
<dbReference type="eggNOG" id="COG3832">
    <property type="taxonomic scope" value="Bacteria"/>
</dbReference>
<dbReference type="HOGENOM" id="CLU_108923_9_1_9"/>
<proteinExistence type="inferred from homology"/>